<gene>
    <name evidence="11" type="ORF">SDC9_142069</name>
</gene>
<sequence>MTTEEYLQKLKQFKLQYADEYGIERIGIFGSVARGEQTENSDIDIYYEGKSLGLKSLVSFPAELEKAFGMPVDVVRKHKNLRPSFLKRIMSEIVYV</sequence>
<keyword evidence="5" id="KW-0479">Metal-binding</keyword>
<dbReference type="Pfam" id="PF01909">
    <property type="entry name" value="NTP_transf_2"/>
    <property type="match status" value="1"/>
</dbReference>
<comment type="similarity">
    <text evidence="9">Belongs to the MntA antitoxin family.</text>
</comment>
<dbReference type="GO" id="GO:0005524">
    <property type="term" value="F:ATP binding"/>
    <property type="evidence" value="ECO:0007669"/>
    <property type="project" value="UniProtKB-KW"/>
</dbReference>
<evidence type="ECO:0000256" key="2">
    <source>
        <dbReference type="ARBA" id="ARBA00022649"/>
    </source>
</evidence>
<protein>
    <recommendedName>
        <fullName evidence="10">Polymerase nucleotidyl transferase domain-containing protein</fullName>
    </recommendedName>
</protein>
<comment type="caution">
    <text evidence="11">The sequence shown here is derived from an EMBL/GenBank/DDBJ whole genome shotgun (WGS) entry which is preliminary data.</text>
</comment>
<dbReference type="InterPro" id="IPR052038">
    <property type="entry name" value="Type-VII_TA_antitoxin"/>
</dbReference>
<keyword evidence="6" id="KW-0547">Nucleotide-binding</keyword>
<accession>A0A645DZG2</accession>
<dbReference type="AlphaFoldDB" id="A0A645DZG2"/>
<evidence type="ECO:0000256" key="6">
    <source>
        <dbReference type="ARBA" id="ARBA00022741"/>
    </source>
</evidence>
<evidence type="ECO:0000256" key="8">
    <source>
        <dbReference type="ARBA" id="ARBA00022842"/>
    </source>
</evidence>
<name>A0A645DZG2_9ZZZZ</name>
<feature type="domain" description="Polymerase nucleotidyl transferase" evidence="10">
    <location>
        <begin position="11"/>
        <end position="96"/>
    </location>
</feature>
<dbReference type="GO" id="GO:0046872">
    <property type="term" value="F:metal ion binding"/>
    <property type="evidence" value="ECO:0007669"/>
    <property type="project" value="UniProtKB-KW"/>
</dbReference>
<dbReference type="GO" id="GO:0016779">
    <property type="term" value="F:nucleotidyltransferase activity"/>
    <property type="evidence" value="ECO:0007669"/>
    <property type="project" value="UniProtKB-KW"/>
</dbReference>
<keyword evidence="4" id="KW-0548">Nucleotidyltransferase</keyword>
<reference evidence="11" key="1">
    <citation type="submission" date="2019-08" db="EMBL/GenBank/DDBJ databases">
        <authorList>
            <person name="Kucharzyk K."/>
            <person name="Murdoch R.W."/>
            <person name="Higgins S."/>
            <person name="Loffler F."/>
        </authorList>
    </citation>
    <scope>NUCLEOTIDE SEQUENCE</scope>
</reference>
<dbReference type="PANTHER" id="PTHR33571">
    <property type="entry name" value="SSL8005 PROTEIN"/>
    <property type="match status" value="1"/>
</dbReference>
<evidence type="ECO:0000259" key="10">
    <source>
        <dbReference type="Pfam" id="PF01909"/>
    </source>
</evidence>
<dbReference type="SUPFAM" id="SSF81301">
    <property type="entry name" value="Nucleotidyltransferase"/>
    <property type="match status" value="1"/>
</dbReference>
<evidence type="ECO:0000256" key="9">
    <source>
        <dbReference type="ARBA" id="ARBA00038276"/>
    </source>
</evidence>
<keyword evidence="8" id="KW-0460">Magnesium</keyword>
<keyword evidence="7" id="KW-0067">ATP-binding</keyword>
<dbReference type="PANTHER" id="PTHR33571:SF14">
    <property type="entry name" value="PROTEIN ADENYLYLTRANSFERASE MJ0435-RELATED"/>
    <property type="match status" value="1"/>
</dbReference>
<dbReference type="InterPro" id="IPR002934">
    <property type="entry name" value="Polymerase_NTP_transf_dom"/>
</dbReference>
<proteinExistence type="inferred from homology"/>
<dbReference type="Gene3D" id="3.30.460.10">
    <property type="entry name" value="Beta Polymerase, domain 2"/>
    <property type="match status" value="1"/>
</dbReference>
<evidence type="ECO:0000256" key="4">
    <source>
        <dbReference type="ARBA" id="ARBA00022695"/>
    </source>
</evidence>
<comment type="cofactor">
    <cofactor evidence="1">
        <name>Mg(2+)</name>
        <dbReference type="ChEBI" id="CHEBI:18420"/>
    </cofactor>
</comment>
<evidence type="ECO:0000256" key="7">
    <source>
        <dbReference type="ARBA" id="ARBA00022840"/>
    </source>
</evidence>
<keyword evidence="3" id="KW-0808">Transferase</keyword>
<evidence type="ECO:0000256" key="1">
    <source>
        <dbReference type="ARBA" id="ARBA00001946"/>
    </source>
</evidence>
<evidence type="ECO:0000256" key="5">
    <source>
        <dbReference type="ARBA" id="ARBA00022723"/>
    </source>
</evidence>
<dbReference type="InterPro" id="IPR043519">
    <property type="entry name" value="NT_sf"/>
</dbReference>
<organism evidence="11">
    <name type="scientific">bioreactor metagenome</name>
    <dbReference type="NCBI Taxonomy" id="1076179"/>
    <lineage>
        <taxon>unclassified sequences</taxon>
        <taxon>metagenomes</taxon>
        <taxon>ecological metagenomes</taxon>
    </lineage>
</organism>
<dbReference type="EMBL" id="VSSQ01041480">
    <property type="protein sequence ID" value="MPM94920.1"/>
    <property type="molecule type" value="Genomic_DNA"/>
</dbReference>
<evidence type="ECO:0000256" key="3">
    <source>
        <dbReference type="ARBA" id="ARBA00022679"/>
    </source>
</evidence>
<dbReference type="CDD" id="cd05403">
    <property type="entry name" value="NT_KNTase_like"/>
    <property type="match status" value="1"/>
</dbReference>
<keyword evidence="2" id="KW-1277">Toxin-antitoxin system</keyword>
<evidence type="ECO:0000313" key="11">
    <source>
        <dbReference type="EMBL" id="MPM94920.1"/>
    </source>
</evidence>